<accession>A0A553RN54</accession>
<sequence length="281" mass="31163">WLLNLDDEAASVGYENRAFTSGHSEAVHETPQDSTTDSASQEFRIVLLGKTGSGKSSSANTLLAQQRFKTKKSPNSVSECCQSAEAENAGKKILVIDSPGVFDTNMRSEELKEEIVRCIEMSVPGPHVFLLVLRLDVRFTAEEKDSVKWIQENFGAEASRYTIVLFTHADGLTGRGLDDYIEDDNDLKAFVQTYGQRYHAFNNNDMNNRSQVTELMEKIQKMVKDNGGKHYLNNLYEEAQKKIEKEARREMLMKAGNVALGVGLGTVGGLAVTGFVLSKIL</sequence>
<dbReference type="PANTHER" id="PTHR10903">
    <property type="entry name" value="GTPASE, IMAP FAMILY MEMBER-RELATED"/>
    <property type="match status" value="1"/>
</dbReference>
<keyword evidence="2" id="KW-0547">Nucleotide-binding</keyword>
<dbReference type="AlphaFoldDB" id="A0A553RN54"/>
<gene>
    <name evidence="6" type="ORF">DNTS_025490</name>
</gene>
<keyword evidence="4" id="KW-0812">Transmembrane</keyword>
<dbReference type="CDD" id="cd01852">
    <property type="entry name" value="AIG1"/>
    <property type="match status" value="1"/>
</dbReference>
<evidence type="ECO:0000256" key="1">
    <source>
        <dbReference type="ARBA" id="ARBA00008535"/>
    </source>
</evidence>
<protein>
    <recommendedName>
        <fullName evidence="5">AIG1-type G domain-containing protein</fullName>
    </recommendedName>
</protein>
<evidence type="ECO:0000256" key="4">
    <source>
        <dbReference type="SAM" id="Phobius"/>
    </source>
</evidence>
<name>A0A553RN54_9TELE</name>
<feature type="non-terminal residue" evidence="6">
    <location>
        <position position="1"/>
    </location>
</feature>
<evidence type="ECO:0000256" key="3">
    <source>
        <dbReference type="ARBA" id="ARBA00023134"/>
    </source>
</evidence>
<dbReference type="OrthoDB" id="5985928at2759"/>
<evidence type="ECO:0000313" key="7">
    <source>
        <dbReference type="Proteomes" id="UP000316079"/>
    </source>
</evidence>
<dbReference type="Proteomes" id="UP000316079">
    <property type="component" value="Unassembled WGS sequence"/>
</dbReference>
<feature type="transmembrane region" description="Helical" evidence="4">
    <location>
        <begin position="258"/>
        <end position="277"/>
    </location>
</feature>
<dbReference type="Gene3D" id="3.40.50.300">
    <property type="entry name" value="P-loop containing nucleotide triphosphate hydrolases"/>
    <property type="match status" value="1"/>
</dbReference>
<dbReference type="STRING" id="623744.A0A553RN54"/>
<keyword evidence="4" id="KW-1133">Transmembrane helix</keyword>
<keyword evidence="7" id="KW-1185">Reference proteome</keyword>
<evidence type="ECO:0000256" key="2">
    <source>
        <dbReference type="ARBA" id="ARBA00022741"/>
    </source>
</evidence>
<comment type="caution">
    <text evidence="6">The sequence shown here is derived from an EMBL/GenBank/DDBJ whole genome shotgun (WGS) entry which is preliminary data.</text>
</comment>
<dbReference type="SUPFAM" id="SSF52540">
    <property type="entry name" value="P-loop containing nucleoside triphosphate hydrolases"/>
    <property type="match status" value="1"/>
</dbReference>
<dbReference type="GO" id="GO:0005525">
    <property type="term" value="F:GTP binding"/>
    <property type="evidence" value="ECO:0007669"/>
    <property type="project" value="UniProtKB-KW"/>
</dbReference>
<dbReference type="FunFam" id="3.40.50.300:FF:000366">
    <property type="entry name" value="GTPase, IMAP family member 2"/>
    <property type="match status" value="1"/>
</dbReference>
<dbReference type="PANTHER" id="PTHR10903:SF188">
    <property type="entry name" value="GTPASE IMAP FAMILY MEMBER 2-LIKE-RELATED"/>
    <property type="match status" value="1"/>
</dbReference>
<proteinExistence type="inferred from homology"/>
<dbReference type="InterPro" id="IPR045058">
    <property type="entry name" value="GIMA/IAN/Toc"/>
</dbReference>
<dbReference type="PROSITE" id="PS51720">
    <property type="entry name" value="G_AIG1"/>
    <property type="match status" value="1"/>
</dbReference>
<dbReference type="InterPro" id="IPR027417">
    <property type="entry name" value="P-loop_NTPase"/>
</dbReference>
<organism evidence="6 7">
    <name type="scientific">Danionella cerebrum</name>
    <dbReference type="NCBI Taxonomy" id="2873325"/>
    <lineage>
        <taxon>Eukaryota</taxon>
        <taxon>Metazoa</taxon>
        <taxon>Chordata</taxon>
        <taxon>Craniata</taxon>
        <taxon>Vertebrata</taxon>
        <taxon>Euteleostomi</taxon>
        <taxon>Actinopterygii</taxon>
        <taxon>Neopterygii</taxon>
        <taxon>Teleostei</taxon>
        <taxon>Ostariophysi</taxon>
        <taxon>Cypriniformes</taxon>
        <taxon>Danionidae</taxon>
        <taxon>Danioninae</taxon>
        <taxon>Danionella</taxon>
    </lineage>
</organism>
<evidence type="ECO:0000313" key="6">
    <source>
        <dbReference type="EMBL" id="TRZ03609.1"/>
    </source>
</evidence>
<keyword evidence="3" id="KW-0342">GTP-binding</keyword>
<evidence type="ECO:0000259" key="5">
    <source>
        <dbReference type="PROSITE" id="PS51720"/>
    </source>
</evidence>
<dbReference type="Pfam" id="PF04548">
    <property type="entry name" value="AIG1"/>
    <property type="match status" value="1"/>
</dbReference>
<feature type="domain" description="AIG1-type G" evidence="5">
    <location>
        <begin position="40"/>
        <end position="240"/>
    </location>
</feature>
<dbReference type="InterPro" id="IPR006703">
    <property type="entry name" value="G_AIG1"/>
</dbReference>
<keyword evidence="4" id="KW-0472">Membrane</keyword>
<dbReference type="EMBL" id="SRMA01005099">
    <property type="protein sequence ID" value="TRZ03609.1"/>
    <property type="molecule type" value="Genomic_DNA"/>
</dbReference>
<comment type="similarity">
    <text evidence="1">Belongs to the TRAFAC class TrmE-Era-EngA-EngB-Septin-like GTPase superfamily. AIG1/Toc34/Toc159-like paraseptin GTPase family. IAN subfamily.</text>
</comment>
<reference evidence="6 7" key="1">
    <citation type="journal article" date="2019" name="Sci. Data">
        <title>Hybrid genome assembly and annotation of Danionella translucida.</title>
        <authorList>
            <person name="Kadobianskyi M."/>
            <person name="Schulze L."/>
            <person name="Schuelke M."/>
            <person name="Judkewitz B."/>
        </authorList>
    </citation>
    <scope>NUCLEOTIDE SEQUENCE [LARGE SCALE GENOMIC DNA]</scope>
    <source>
        <strain evidence="6 7">Bolton</strain>
    </source>
</reference>